<feature type="region of interest" description="Disordered" evidence="1">
    <location>
        <begin position="15"/>
        <end position="39"/>
    </location>
</feature>
<feature type="compositionally biased region" description="Pro residues" evidence="1">
    <location>
        <begin position="18"/>
        <end position="30"/>
    </location>
</feature>
<dbReference type="Proteomes" id="UP000267464">
    <property type="component" value="Unassembled WGS sequence"/>
</dbReference>
<dbReference type="Gene3D" id="3.30.1150.10">
    <property type="match status" value="1"/>
</dbReference>
<evidence type="ECO:0000313" key="3">
    <source>
        <dbReference type="Proteomes" id="UP000267464"/>
    </source>
</evidence>
<name>A0A3N7HJN0_9BURK</name>
<keyword evidence="3" id="KW-1185">Reference proteome</keyword>
<organism evidence="2 3">
    <name type="scientific">Piscinibacter terrae</name>
    <dbReference type="NCBI Taxonomy" id="2496871"/>
    <lineage>
        <taxon>Bacteria</taxon>
        <taxon>Pseudomonadati</taxon>
        <taxon>Pseudomonadota</taxon>
        <taxon>Betaproteobacteria</taxon>
        <taxon>Burkholderiales</taxon>
        <taxon>Sphaerotilaceae</taxon>
        <taxon>Piscinibacter</taxon>
    </lineage>
</organism>
<proteinExistence type="predicted"/>
<comment type="caution">
    <text evidence="2">The sequence shown here is derived from an EMBL/GenBank/DDBJ whole genome shotgun (WGS) entry which is preliminary data.</text>
</comment>
<evidence type="ECO:0000313" key="2">
    <source>
        <dbReference type="EMBL" id="RQP22267.1"/>
    </source>
</evidence>
<dbReference type="PROSITE" id="PS51257">
    <property type="entry name" value="PROKAR_LIPOPROTEIN"/>
    <property type="match status" value="1"/>
</dbReference>
<dbReference type="SUPFAM" id="SSF74653">
    <property type="entry name" value="TolA/TonB C-terminal domain"/>
    <property type="match status" value="1"/>
</dbReference>
<protein>
    <recommendedName>
        <fullName evidence="4">TonB C-terminal domain-containing protein</fullName>
    </recommendedName>
</protein>
<reference evidence="2 3" key="1">
    <citation type="submission" date="2018-08" db="EMBL/GenBank/DDBJ databases">
        <authorList>
            <person name="Khan S.A."/>
            <person name="Jeon C.O."/>
            <person name="Chun B.H."/>
            <person name="Jeong S.E."/>
        </authorList>
    </citation>
    <scope>NUCLEOTIDE SEQUENCE [LARGE SCALE GENOMIC DNA]</scope>
    <source>
        <strain evidence="2 3">S-16</strain>
    </source>
</reference>
<accession>A0A3N7HJN0</accession>
<reference evidence="2 3" key="2">
    <citation type="submission" date="2018-12" db="EMBL/GenBank/DDBJ databases">
        <title>Rhizobacter gummiphilus sp. nov., a rubber-degrading bacterium isolated from the soil of a botanical garden in Japan.</title>
        <authorList>
            <person name="Shunsuke S.S."/>
        </authorList>
    </citation>
    <scope>NUCLEOTIDE SEQUENCE [LARGE SCALE GENOMIC DNA]</scope>
    <source>
        <strain evidence="2 3">S-16</strain>
    </source>
</reference>
<dbReference type="EMBL" id="QUSW01000008">
    <property type="protein sequence ID" value="RQP22267.1"/>
    <property type="molecule type" value="Genomic_DNA"/>
</dbReference>
<dbReference type="OrthoDB" id="9153348at2"/>
<evidence type="ECO:0000256" key="1">
    <source>
        <dbReference type="SAM" id="MobiDB-lite"/>
    </source>
</evidence>
<sequence>MQRSAIATAALLTACASPSPPPPAPAPTPRPSTTATVPAAGRLNTPGAVRSMTEMRQQAARRIVAANPNGTYVGTVPDILLAIPVLEIELNADGSIRNIDVLRRPGQAPETLQMAIDAVRRAAPFGDVSRAPKPWKFAETFLFNNERKFKPRTLDE</sequence>
<gene>
    <name evidence="2" type="ORF">DZC73_23730</name>
</gene>
<evidence type="ECO:0008006" key="4">
    <source>
        <dbReference type="Google" id="ProtNLM"/>
    </source>
</evidence>
<dbReference type="AlphaFoldDB" id="A0A3N7HJN0"/>